<organism evidence="2 3">
    <name type="scientific">Streptomyces bathyalis</name>
    <dbReference type="NCBI Taxonomy" id="2710756"/>
    <lineage>
        <taxon>Bacteria</taxon>
        <taxon>Bacillati</taxon>
        <taxon>Actinomycetota</taxon>
        <taxon>Actinomycetes</taxon>
        <taxon>Kitasatosporales</taxon>
        <taxon>Streptomycetaceae</taxon>
        <taxon>Streptomyces</taxon>
    </lineage>
</organism>
<name>A0A7T1T275_9ACTN</name>
<dbReference type="KEGG" id="sbat:G4Z16_28790"/>
<feature type="compositionally biased region" description="Basic and acidic residues" evidence="1">
    <location>
        <begin position="63"/>
        <end position="87"/>
    </location>
</feature>
<sequence length="99" mass="10329">MLWPMFFLALAFCGIAVLGVLTVRVGLEVRRFSRAVGDSSERITRAAEDLERAAVPLAGHAGSARDAHADLRGEARGDGSGDARGDGQADAAQPGRGRP</sequence>
<evidence type="ECO:0000313" key="2">
    <source>
        <dbReference type="EMBL" id="QPP05031.1"/>
    </source>
</evidence>
<keyword evidence="3" id="KW-1185">Reference proteome</keyword>
<feature type="region of interest" description="Disordered" evidence="1">
    <location>
        <begin position="57"/>
        <end position="99"/>
    </location>
</feature>
<evidence type="ECO:0000256" key="1">
    <source>
        <dbReference type="SAM" id="MobiDB-lite"/>
    </source>
</evidence>
<reference evidence="3" key="1">
    <citation type="submission" date="2020-02" db="EMBL/GenBank/DDBJ databases">
        <title>Streptomyces sp. ASO4wet.</title>
        <authorList>
            <person name="Risdian C."/>
            <person name="Landwehr W."/>
            <person name="Schupp P."/>
            <person name="Wink J."/>
        </authorList>
    </citation>
    <scope>NUCLEOTIDE SEQUENCE [LARGE SCALE GENOMIC DNA]</scope>
    <source>
        <strain evidence="3">ASO4wet</strain>
    </source>
</reference>
<protein>
    <submittedName>
        <fullName evidence="2">Uncharacterized protein</fullName>
    </submittedName>
</protein>
<feature type="compositionally biased region" description="Low complexity" evidence="1">
    <location>
        <begin position="88"/>
        <end position="99"/>
    </location>
</feature>
<proteinExistence type="predicted"/>
<evidence type="ECO:0000313" key="3">
    <source>
        <dbReference type="Proteomes" id="UP000595046"/>
    </source>
</evidence>
<dbReference type="Proteomes" id="UP000595046">
    <property type="component" value="Chromosome"/>
</dbReference>
<dbReference type="AlphaFoldDB" id="A0A7T1T275"/>
<dbReference type="EMBL" id="CP048882">
    <property type="protein sequence ID" value="QPP05031.1"/>
    <property type="molecule type" value="Genomic_DNA"/>
</dbReference>
<gene>
    <name evidence="2" type="ORF">G4Z16_28790</name>
</gene>
<accession>A0A7T1T275</accession>
<dbReference type="RefSeq" id="WP_197355076.1">
    <property type="nucleotide sequence ID" value="NZ_CP048882.1"/>
</dbReference>